<dbReference type="PANTHER" id="PTHR34987:SF4">
    <property type="entry name" value="ALPHA-L-RHAMNOSIDASE C-TERMINAL DOMAIN-CONTAINING PROTEIN"/>
    <property type="match status" value="1"/>
</dbReference>
<feature type="signal peptide" evidence="1">
    <location>
        <begin position="1"/>
        <end position="21"/>
    </location>
</feature>
<evidence type="ECO:0000313" key="3">
    <source>
        <dbReference type="EMBL" id="EOA89365.1"/>
    </source>
</evidence>
<reference evidence="3 4" key="2">
    <citation type="journal article" date="2013" name="PLoS Genet.">
        <title>Comparative genome structure, secondary metabolite, and effector coding capacity across Cochliobolus pathogens.</title>
        <authorList>
            <person name="Condon B.J."/>
            <person name="Leng Y."/>
            <person name="Wu D."/>
            <person name="Bushley K.E."/>
            <person name="Ohm R.A."/>
            <person name="Otillar R."/>
            <person name="Martin J."/>
            <person name="Schackwitz W."/>
            <person name="Grimwood J."/>
            <person name="MohdZainudin N."/>
            <person name="Xue C."/>
            <person name="Wang R."/>
            <person name="Manning V.A."/>
            <person name="Dhillon B."/>
            <person name="Tu Z.J."/>
            <person name="Steffenson B.J."/>
            <person name="Salamov A."/>
            <person name="Sun H."/>
            <person name="Lowry S."/>
            <person name="LaButti K."/>
            <person name="Han J."/>
            <person name="Copeland A."/>
            <person name="Lindquist E."/>
            <person name="Barry K."/>
            <person name="Schmutz J."/>
            <person name="Baker S.E."/>
            <person name="Ciuffetti L.M."/>
            <person name="Grigoriev I.V."/>
            <person name="Zhong S."/>
            <person name="Turgeon B.G."/>
        </authorList>
    </citation>
    <scope>NUCLEOTIDE SEQUENCE [LARGE SCALE GENOMIC DNA]</scope>
    <source>
        <strain evidence="4">28A</strain>
    </source>
</reference>
<dbReference type="AlphaFoldDB" id="R0IX49"/>
<evidence type="ECO:0000313" key="4">
    <source>
        <dbReference type="Proteomes" id="UP000016935"/>
    </source>
</evidence>
<protein>
    <submittedName>
        <fullName evidence="3">Glycoside hydrolase family 78 protein</fullName>
    </submittedName>
</protein>
<sequence length="770" mass="83431">MANLHLRLLAAWAWSIGGTVKLSPEHPLATLDYGTEVAGFPFFEVAGNTSAQIEVKYSESYPPLHDVNADGPWTFSNGLANTWRVETFNITGGGHVQSFFVQGGQRFQSIPTSEHTDVDELKGYLDMHDYTYNNIFGLGGRVVQVACVDAGNAPSTWELTNEGALIRGQATAQSSSGALMGAANYTLEFDTKIVRGGTGWRVASAIQPLGPYFVLTSNYPEGSTFLNTNKTLLPPNTLIFNSDWNLANQSTLTTPANQYYPLNVSVEENKWYHVVTAIQENGYNIKAHRGFGGYQDQVAVFSNVSVVASNKTRIYSNDMKSEAVLAEYAVAPLADSVCLDGAKRDRLLWIGDFYHTVRVLALSSARWDYITGSIDIAFSYQSKSGPFAGFVPISARLGTRPEYVEADPAGPGLVDYQDLFLAAIGEYYRYTGDFEGLKKHWESIKMLVKARVAYVNPDTGLVGGSPEVPNPASFLGPGNGSAVTGLMSFTLQLIEPLARAAQDMEIASLCNATAIKLQDGLNKHLWNPELGTYSLSVESPGNYSLTGIAWAILSGAANETQAKSSIAKLEGLRFGPGYKTISSDEETPDYELAPNPSGFLLEALFDAYHKYDADSKGAVSHLLDDLWGSMVNNNSYYSGASWEYVKPDGTPGIDAFTSLAHPWGAAPTYVLPEYLLGVRTKTAGYKTFYVQPALGYLDLKNVSGRVPTPYGAINVTWAINANEAQMQFDVPTGTSGEMMVPRGWKVAGKQGANATIELLSGHVQVTLHSS</sequence>
<dbReference type="HOGENOM" id="CLU_007933_1_0_1"/>
<feature type="chain" id="PRO_5004343719" evidence="1">
    <location>
        <begin position="22"/>
        <end position="770"/>
    </location>
</feature>
<dbReference type="STRING" id="671987.R0IX49"/>
<name>R0IX49_EXST2</name>
<reference evidence="3 4" key="1">
    <citation type="journal article" date="2012" name="PLoS Pathog.">
        <title>Diverse lifestyles and strategies of plant pathogenesis encoded in the genomes of eighteen Dothideomycetes fungi.</title>
        <authorList>
            <person name="Ohm R.A."/>
            <person name="Feau N."/>
            <person name="Henrissat B."/>
            <person name="Schoch C.L."/>
            <person name="Horwitz B.A."/>
            <person name="Barry K.W."/>
            <person name="Condon B.J."/>
            <person name="Copeland A.C."/>
            <person name="Dhillon B."/>
            <person name="Glaser F."/>
            <person name="Hesse C.N."/>
            <person name="Kosti I."/>
            <person name="LaButti K."/>
            <person name="Lindquist E.A."/>
            <person name="Lucas S."/>
            <person name="Salamov A.A."/>
            <person name="Bradshaw R.E."/>
            <person name="Ciuffetti L."/>
            <person name="Hamelin R.C."/>
            <person name="Kema G.H.J."/>
            <person name="Lawrence C."/>
            <person name="Scott J.A."/>
            <person name="Spatafora J.W."/>
            <person name="Turgeon B.G."/>
            <person name="de Wit P.J.G.M."/>
            <person name="Zhong S."/>
            <person name="Goodwin S.B."/>
            <person name="Grigoriev I.V."/>
        </authorList>
    </citation>
    <scope>NUCLEOTIDE SEQUENCE [LARGE SCALE GENOMIC DNA]</scope>
    <source>
        <strain evidence="4">28A</strain>
    </source>
</reference>
<dbReference type="GeneID" id="19397977"/>
<dbReference type="InterPro" id="IPR035398">
    <property type="entry name" value="Bac_rhamnosid_C"/>
</dbReference>
<gene>
    <name evidence="3" type="ORF">SETTUDRAFT_159757</name>
</gene>
<dbReference type="eggNOG" id="ENOG502QVGI">
    <property type="taxonomic scope" value="Eukaryota"/>
</dbReference>
<dbReference type="EMBL" id="KB908515">
    <property type="protein sequence ID" value="EOA89365.1"/>
    <property type="molecule type" value="Genomic_DNA"/>
</dbReference>
<dbReference type="SUPFAM" id="SSF48208">
    <property type="entry name" value="Six-hairpin glycosidases"/>
    <property type="match status" value="1"/>
</dbReference>
<dbReference type="GO" id="GO:0016787">
    <property type="term" value="F:hydrolase activity"/>
    <property type="evidence" value="ECO:0007669"/>
    <property type="project" value="UniProtKB-KW"/>
</dbReference>
<organism evidence="3 4">
    <name type="scientific">Exserohilum turcicum (strain 28A)</name>
    <name type="common">Northern leaf blight fungus</name>
    <name type="synonym">Setosphaeria turcica</name>
    <dbReference type="NCBI Taxonomy" id="671987"/>
    <lineage>
        <taxon>Eukaryota</taxon>
        <taxon>Fungi</taxon>
        <taxon>Dikarya</taxon>
        <taxon>Ascomycota</taxon>
        <taxon>Pezizomycotina</taxon>
        <taxon>Dothideomycetes</taxon>
        <taxon>Pleosporomycetidae</taxon>
        <taxon>Pleosporales</taxon>
        <taxon>Pleosporineae</taxon>
        <taxon>Pleosporaceae</taxon>
        <taxon>Exserohilum</taxon>
    </lineage>
</organism>
<feature type="domain" description="Alpha-L-rhamnosidase C-terminal" evidence="2">
    <location>
        <begin position="677"/>
        <end position="751"/>
    </location>
</feature>
<dbReference type="RefSeq" id="XP_008023160.1">
    <property type="nucleotide sequence ID" value="XM_008024969.1"/>
</dbReference>
<dbReference type="InterPro" id="IPR012341">
    <property type="entry name" value="6hp_glycosidase-like_sf"/>
</dbReference>
<dbReference type="PANTHER" id="PTHR34987">
    <property type="entry name" value="C, PUTATIVE (AFU_ORTHOLOGUE AFUA_3G02880)-RELATED"/>
    <property type="match status" value="1"/>
</dbReference>
<dbReference type="Gene3D" id="2.60.420.10">
    <property type="entry name" value="Maltose phosphorylase, domain 3"/>
    <property type="match status" value="1"/>
</dbReference>
<dbReference type="Proteomes" id="UP000016935">
    <property type="component" value="Unassembled WGS sequence"/>
</dbReference>
<proteinExistence type="predicted"/>
<keyword evidence="4" id="KW-1185">Reference proteome</keyword>
<keyword evidence="1" id="KW-0732">Signal</keyword>
<evidence type="ECO:0000256" key="1">
    <source>
        <dbReference type="SAM" id="SignalP"/>
    </source>
</evidence>
<dbReference type="InterPro" id="IPR008928">
    <property type="entry name" value="6-hairpin_glycosidase_sf"/>
</dbReference>
<keyword evidence="3" id="KW-0378">Hydrolase</keyword>
<dbReference type="OrthoDB" id="10036721at2759"/>
<dbReference type="GO" id="GO:0005975">
    <property type="term" value="P:carbohydrate metabolic process"/>
    <property type="evidence" value="ECO:0007669"/>
    <property type="project" value="InterPro"/>
</dbReference>
<dbReference type="Gene3D" id="1.50.10.10">
    <property type="match status" value="1"/>
</dbReference>
<accession>R0IX49</accession>
<dbReference type="Pfam" id="PF17390">
    <property type="entry name" value="Bac_rhamnosid_C"/>
    <property type="match status" value="1"/>
</dbReference>
<evidence type="ECO:0000259" key="2">
    <source>
        <dbReference type="Pfam" id="PF17390"/>
    </source>
</evidence>